<sequence length="400" mass="43523">MQIANPDAQIGPCAGFTVIDFSTMVSGPLAGQNLGDLGADVIKVETLMGDTARWLGPPERAGLNGFFTQLNRNKRAISIDLKQPAGQEIARQLAASADVVLENFRPGVADRLGIGYQQLSAANPGLVYVSVSGFGPDGPYADQPVYDLMIQGMSGLMPIQGGDGEPQMLKSVIADKNAAITAASAALAALLARERNGGQGQHVQVPMINAYAQLAMPDNMTVESFRPKPEVEGTIPDMYRVWQCADGHMVGMMILDKQYQGLCKALARDDLANDERFAGMAGRMENNHALNEILAEEFLHWPVADLLAKCREHEVPLAPVYDVEQFMNDPQVQHNRTVFDAEDPLGGTTRYISHPSVYENTPATLRRHPPRYGQHTAEILQQAGYSEEQISAWREAQVIA</sequence>
<dbReference type="Gene3D" id="3.30.1540.10">
    <property type="entry name" value="formyl-coa transferase, domain 3"/>
    <property type="match status" value="1"/>
</dbReference>
<keyword evidence="1 2" id="KW-0808">Transferase</keyword>
<evidence type="ECO:0000256" key="1">
    <source>
        <dbReference type="ARBA" id="ARBA00022679"/>
    </source>
</evidence>
<dbReference type="PANTHER" id="PTHR48207:SF4">
    <property type="entry name" value="BLL6097 PROTEIN"/>
    <property type="match status" value="1"/>
</dbReference>
<dbReference type="Proteomes" id="UP001143362">
    <property type="component" value="Unassembled WGS sequence"/>
</dbReference>
<evidence type="ECO:0000313" key="3">
    <source>
        <dbReference type="Proteomes" id="UP001143362"/>
    </source>
</evidence>
<dbReference type="SUPFAM" id="SSF89796">
    <property type="entry name" value="CoA-transferase family III (CaiB/BaiF)"/>
    <property type="match status" value="1"/>
</dbReference>
<dbReference type="RefSeq" id="WP_279244340.1">
    <property type="nucleotide sequence ID" value="NZ_SHNN01000001.1"/>
</dbReference>
<dbReference type="InterPro" id="IPR023606">
    <property type="entry name" value="CoA-Trfase_III_dom_1_sf"/>
</dbReference>
<dbReference type="EMBL" id="SHNN01000001">
    <property type="protein sequence ID" value="MCX2980363.1"/>
    <property type="molecule type" value="Genomic_DNA"/>
</dbReference>
<dbReference type="Gene3D" id="3.40.50.10540">
    <property type="entry name" value="Crotonobetainyl-coa:carnitine coa-transferase, domain 1"/>
    <property type="match status" value="1"/>
</dbReference>
<dbReference type="GO" id="GO:0016740">
    <property type="term" value="F:transferase activity"/>
    <property type="evidence" value="ECO:0007669"/>
    <property type="project" value="UniProtKB-KW"/>
</dbReference>
<gene>
    <name evidence="2" type="ORF">EYC98_05695</name>
</gene>
<dbReference type="InterPro" id="IPR044855">
    <property type="entry name" value="CoA-Trfase_III_dom3_sf"/>
</dbReference>
<dbReference type="PANTHER" id="PTHR48207">
    <property type="entry name" value="SUCCINATE--HYDROXYMETHYLGLUTARATE COA-TRANSFERASE"/>
    <property type="match status" value="1"/>
</dbReference>
<name>A0ABT3TDI4_9GAMM</name>
<keyword evidence="3" id="KW-1185">Reference proteome</keyword>
<comment type="caution">
    <text evidence="2">The sequence shown here is derived from an EMBL/GenBank/DDBJ whole genome shotgun (WGS) entry which is preliminary data.</text>
</comment>
<protein>
    <submittedName>
        <fullName evidence="2">CoA transferase</fullName>
    </submittedName>
</protein>
<accession>A0ABT3TDI4</accession>
<proteinExistence type="predicted"/>
<organism evidence="2 3">
    <name type="scientific">Candidatus Litorirhabdus singularis</name>
    <dbReference type="NCBI Taxonomy" id="2518993"/>
    <lineage>
        <taxon>Bacteria</taxon>
        <taxon>Pseudomonadati</taxon>
        <taxon>Pseudomonadota</taxon>
        <taxon>Gammaproteobacteria</taxon>
        <taxon>Cellvibrionales</taxon>
        <taxon>Halieaceae</taxon>
        <taxon>Candidatus Litorirhabdus</taxon>
    </lineage>
</organism>
<reference evidence="2" key="1">
    <citation type="submission" date="2019-02" db="EMBL/GenBank/DDBJ databases">
        <authorList>
            <person name="Li S.-H."/>
        </authorList>
    </citation>
    <scope>NUCLEOTIDE SEQUENCE</scope>
    <source>
        <strain evidence="2">IMCC14734</strain>
    </source>
</reference>
<dbReference type="InterPro" id="IPR050483">
    <property type="entry name" value="CoA-transferase_III_domain"/>
</dbReference>
<evidence type="ECO:0000313" key="2">
    <source>
        <dbReference type="EMBL" id="MCX2980363.1"/>
    </source>
</evidence>
<dbReference type="Pfam" id="PF02515">
    <property type="entry name" value="CoA_transf_3"/>
    <property type="match status" value="1"/>
</dbReference>
<dbReference type="InterPro" id="IPR003673">
    <property type="entry name" value="CoA-Trfase_fam_III"/>
</dbReference>